<gene>
    <name evidence="2" type="ORF">AhaeAN43_01895</name>
</gene>
<proteinExistence type="predicted"/>
<protein>
    <submittedName>
        <fullName evidence="2">Prepilin-type N-terminal cleavage/methylation domain-containing protein</fullName>
    </submittedName>
</protein>
<evidence type="ECO:0000313" key="3">
    <source>
        <dbReference type="Proteomes" id="UP000463868"/>
    </source>
</evidence>
<dbReference type="EMBL" id="CP031976">
    <property type="protein sequence ID" value="QHI12219.1"/>
    <property type="molecule type" value="Genomic_DNA"/>
</dbReference>
<dbReference type="RefSeq" id="WP_160126460.1">
    <property type="nucleotide sequence ID" value="NZ_CP031972.1"/>
</dbReference>
<feature type="transmembrane region" description="Helical" evidence="1">
    <location>
        <begin position="6"/>
        <end position="27"/>
    </location>
</feature>
<dbReference type="PROSITE" id="PS00409">
    <property type="entry name" value="PROKAR_NTER_METHYL"/>
    <property type="match status" value="1"/>
</dbReference>
<keyword evidence="1" id="KW-1133">Transmembrane helix</keyword>
<dbReference type="Gene3D" id="3.30.700.10">
    <property type="entry name" value="Glycoprotein, Type 4 Pilin"/>
    <property type="match status" value="1"/>
</dbReference>
<dbReference type="NCBIfam" id="TIGR02532">
    <property type="entry name" value="IV_pilin_GFxxxE"/>
    <property type="match status" value="1"/>
</dbReference>
<dbReference type="AlphaFoldDB" id="A0A857IGI7"/>
<dbReference type="InterPro" id="IPR045584">
    <property type="entry name" value="Pilin-like"/>
</dbReference>
<name>A0A857IGI7_ACIHA</name>
<organism evidence="2 3">
    <name type="scientific">Acinetobacter haemolyticus</name>
    <dbReference type="NCBI Taxonomy" id="29430"/>
    <lineage>
        <taxon>Bacteria</taxon>
        <taxon>Pseudomonadati</taxon>
        <taxon>Pseudomonadota</taxon>
        <taxon>Gammaproteobacteria</taxon>
        <taxon>Moraxellales</taxon>
        <taxon>Moraxellaceae</taxon>
        <taxon>Acinetobacter</taxon>
    </lineage>
</organism>
<dbReference type="Proteomes" id="UP000463868">
    <property type="component" value="Chromosome"/>
</dbReference>
<reference evidence="2 3" key="1">
    <citation type="submission" date="2018-08" db="EMBL/GenBank/DDBJ databases">
        <title>Analysis of the genomic diversity of Mexican Acinetobacter haemolyticus clinical isolates.</title>
        <authorList>
            <person name="Castro-Jaimes S."/>
            <person name="Cevallos M.A."/>
        </authorList>
    </citation>
    <scope>NUCLEOTIDE SEQUENCE [LARGE SCALE GENOMIC DNA]</scope>
    <source>
        <strain evidence="2 3">AN43</strain>
    </source>
</reference>
<evidence type="ECO:0000256" key="1">
    <source>
        <dbReference type="SAM" id="Phobius"/>
    </source>
</evidence>
<dbReference type="InterPro" id="IPR012902">
    <property type="entry name" value="N_methyl_site"/>
</dbReference>
<sequence>MGKNRGFTLIELMVTIAVLAIVAMMAAPSFTNTVRKNQLIGGTRDFVDVLTEMRSEAIFKQSDRVLALDSSVSPCVTPTCKQWSVPSHISKDTGDSSVTFNRLGQSTVAAPADGQCFVFKHSGDAGLKSYVYVQKGGIVMYDKSATSCPT</sequence>
<accession>A0A857IGI7</accession>
<keyword evidence="1" id="KW-0472">Membrane</keyword>
<keyword evidence="1" id="KW-0812">Transmembrane</keyword>
<evidence type="ECO:0000313" key="2">
    <source>
        <dbReference type="EMBL" id="QHI12219.1"/>
    </source>
</evidence>
<dbReference type="SUPFAM" id="SSF54523">
    <property type="entry name" value="Pili subunits"/>
    <property type="match status" value="1"/>
</dbReference>
<dbReference type="Pfam" id="PF07963">
    <property type="entry name" value="N_methyl"/>
    <property type="match status" value="1"/>
</dbReference>